<reference evidence="2 3" key="1">
    <citation type="submission" date="2023-09" db="EMBL/GenBank/DDBJ databases">
        <authorList>
            <person name="Wang M."/>
        </authorList>
    </citation>
    <scope>NUCLEOTIDE SEQUENCE [LARGE SCALE GENOMIC DNA]</scope>
    <source>
        <strain evidence="2">GT-2023</strain>
        <tissue evidence="2">Liver</tissue>
    </source>
</reference>
<comment type="caution">
    <text evidence="2">The sequence shown here is derived from an EMBL/GenBank/DDBJ whole genome shotgun (WGS) entry which is preliminary data.</text>
</comment>
<dbReference type="Proteomes" id="UP001558613">
    <property type="component" value="Unassembled WGS sequence"/>
</dbReference>
<keyword evidence="3" id="KW-1185">Reference proteome</keyword>
<feature type="compositionally biased region" description="Basic residues" evidence="1">
    <location>
        <begin position="18"/>
        <end position="30"/>
    </location>
</feature>
<feature type="compositionally biased region" description="Polar residues" evidence="1">
    <location>
        <begin position="35"/>
        <end position="44"/>
    </location>
</feature>
<evidence type="ECO:0000313" key="3">
    <source>
        <dbReference type="Proteomes" id="UP001558613"/>
    </source>
</evidence>
<feature type="region of interest" description="Disordered" evidence="1">
    <location>
        <begin position="18"/>
        <end position="44"/>
    </location>
</feature>
<accession>A0ABR3L748</accession>
<name>A0ABR3L748_9TELE</name>
<protein>
    <submittedName>
        <fullName evidence="2">Uncharacterized protein</fullName>
    </submittedName>
</protein>
<organism evidence="2 3">
    <name type="scientific">Cirrhinus molitorella</name>
    <name type="common">mud carp</name>
    <dbReference type="NCBI Taxonomy" id="172907"/>
    <lineage>
        <taxon>Eukaryota</taxon>
        <taxon>Metazoa</taxon>
        <taxon>Chordata</taxon>
        <taxon>Craniata</taxon>
        <taxon>Vertebrata</taxon>
        <taxon>Euteleostomi</taxon>
        <taxon>Actinopterygii</taxon>
        <taxon>Neopterygii</taxon>
        <taxon>Teleostei</taxon>
        <taxon>Ostariophysi</taxon>
        <taxon>Cypriniformes</taxon>
        <taxon>Cyprinidae</taxon>
        <taxon>Labeoninae</taxon>
        <taxon>Labeonini</taxon>
        <taxon>Cirrhinus</taxon>
    </lineage>
</organism>
<evidence type="ECO:0000313" key="2">
    <source>
        <dbReference type="EMBL" id="KAL1248751.1"/>
    </source>
</evidence>
<dbReference type="EMBL" id="JAYMGO010000024">
    <property type="protein sequence ID" value="KAL1248751.1"/>
    <property type="molecule type" value="Genomic_DNA"/>
</dbReference>
<evidence type="ECO:0000256" key="1">
    <source>
        <dbReference type="SAM" id="MobiDB-lite"/>
    </source>
</evidence>
<proteinExistence type="predicted"/>
<sequence length="79" mass="9054">MHWRPPEVLSEAQGLLIRHRKQSSPRRLHPFRTQAPPTNTGMRSTMQINEAAIKENTLGENHAKRPCAISTARVYRRLG</sequence>
<gene>
    <name evidence="2" type="ORF">QQF64_022069</name>
</gene>